<evidence type="ECO:0000259" key="5">
    <source>
        <dbReference type="PROSITE" id="PS50045"/>
    </source>
</evidence>
<dbReference type="PROSITE" id="PS00688">
    <property type="entry name" value="SIGMA54_INTERACT_3"/>
    <property type="match status" value="1"/>
</dbReference>
<dbReference type="CDD" id="cd00009">
    <property type="entry name" value="AAA"/>
    <property type="match status" value="1"/>
</dbReference>
<keyword evidence="4" id="KW-0597">Phosphoprotein</keyword>
<proteinExistence type="predicted"/>
<gene>
    <name evidence="7" type="ORF">DGMP_28800</name>
</gene>
<dbReference type="AlphaFoldDB" id="A0A8D5FID4"/>
<dbReference type="KEGG" id="dbk:DGMP_28800"/>
<dbReference type="InterPro" id="IPR001789">
    <property type="entry name" value="Sig_transdc_resp-reg_receiver"/>
</dbReference>
<dbReference type="InterPro" id="IPR058031">
    <property type="entry name" value="AAA_lid_NorR"/>
</dbReference>
<dbReference type="PANTHER" id="PTHR32071">
    <property type="entry name" value="TRANSCRIPTIONAL REGULATORY PROTEIN"/>
    <property type="match status" value="1"/>
</dbReference>
<keyword evidence="8" id="KW-1185">Reference proteome</keyword>
<dbReference type="PANTHER" id="PTHR32071:SF117">
    <property type="entry name" value="PTS-DEPENDENT DIHYDROXYACETONE KINASE OPERON REGULATORY PROTEIN-RELATED"/>
    <property type="match status" value="1"/>
</dbReference>
<evidence type="ECO:0000256" key="1">
    <source>
        <dbReference type="ARBA" id="ARBA00022741"/>
    </source>
</evidence>
<dbReference type="SMART" id="SM00382">
    <property type="entry name" value="AAA"/>
    <property type="match status" value="1"/>
</dbReference>
<dbReference type="Proteomes" id="UP000826725">
    <property type="component" value="Chromosome"/>
</dbReference>
<keyword evidence="1" id="KW-0547">Nucleotide-binding</keyword>
<dbReference type="GO" id="GO:0006355">
    <property type="term" value="P:regulation of DNA-templated transcription"/>
    <property type="evidence" value="ECO:0007669"/>
    <property type="project" value="InterPro"/>
</dbReference>
<dbReference type="Pfam" id="PF00072">
    <property type="entry name" value="Response_reg"/>
    <property type="match status" value="1"/>
</dbReference>
<evidence type="ECO:0000256" key="3">
    <source>
        <dbReference type="ARBA" id="ARBA00023125"/>
    </source>
</evidence>
<dbReference type="RefSeq" id="WP_228854574.1">
    <property type="nucleotide sequence ID" value="NZ_AP024086.1"/>
</dbReference>
<dbReference type="GO" id="GO:0003677">
    <property type="term" value="F:DNA binding"/>
    <property type="evidence" value="ECO:0007669"/>
    <property type="project" value="UniProtKB-KW"/>
</dbReference>
<dbReference type="Pfam" id="PF25601">
    <property type="entry name" value="AAA_lid_14"/>
    <property type="match status" value="1"/>
</dbReference>
<dbReference type="GO" id="GO:0000160">
    <property type="term" value="P:phosphorelay signal transduction system"/>
    <property type="evidence" value="ECO:0007669"/>
    <property type="project" value="InterPro"/>
</dbReference>
<evidence type="ECO:0000259" key="6">
    <source>
        <dbReference type="PROSITE" id="PS50110"/>
    </source>
</evidence>
<evidence type="ECO:0000313" key="8">
    <source>
        <dbReference type="Proteomes" id="UP000826725"/>
    </source>
</evidence>
<evidence type="ECO:0000313" key="7">
    <source>
        <dbReference type="EMBL" id="BCL62187.1"/>
    </source>
</evidence>
<feature type="modified residue" description="4-aspartylphosphate" evidence="4">
    <location>
        <position position="61"/>
    </location>
</feature>
<dbReference type="PROSITE" id="PS50045">
    <property type="entry name" value="SIGMA54_INTERACT_4"/>
    <property type="match status" value="1"/>
</dbReference>
<dbReference type="InterPro" id="IPR025944">
    <property type="entry name" value="Sigma_54_int_dom_CS"/>
</dbReference>
<evidence type="ECO:0000256" key="2">
    <source>
        <dbReference type="ARBA" id="ARBA00022840"/>
    </source>
</evidence>
<organism evidence="7 8">
    <name type="scientific">Desulfomarina profundi</name>
    <dbReference type="NCBI Taxonomy" id="2772557"/>
    <lineage>
        <taxon>Bacteria</taxon>
        <taxon>Pseudomonadati</taxon>
        <taxon>Thermodesulfobacteriota</taxon>
        <taxon>Desulfobulbia</taxon>
        <taxon>Desulfobulbales</taxon>
        <taxon>Desulfobulbaceae</taxon>
        <taxon>Desulfomarina</taxon>
    </lineage>
</organism>
<dbReference type="EMBL" id="AP024086">
    <property type="protein sequence ID" value="BCL62187.1"/>
    <property type="molecule type" value="Genomic_DNA"/>
</dbReference>
<evidence type="ECO:0000256" key="4">
    <source>
        <dbReference type="PROSITE-ProRule" id="PRU00169"/>
    </source>
</evidence>
<keyword evidence="3" id="KW-0238">DNA-binding</keyword>
<reference evidence="7" key="1">
    <citation type="submission" date="2020-09" db="EMBL/GenBank/DDBJ databases">
        <title>Desulfogranum mesoprofundum gen. nov., sp. nov., a novel mesophilic, sulfate-reducing chemolithoautotroph isolated from a deep-sea hydrothermal vent chimney in the Suiyo Seamount.</title>
        <authorList>
            <person name="Hashimoto Y."/>
            <person name="Nakagawa S."/>
        </authorList>
    </citation>
    <scope>NUCLEOTIDE SEQUENCE</scope>
    <source>
        <strain evidence="7">KT2</strain>
    </source>
</reference>
<sequence>MKRQSPPRSKILLVDDEPDLLSGLKRSFAKRLPDMEVLTATGGREALDILVQQEVDLVLMDIMMGEMDGLEVLDHIHSNDPDQTVILMTGYGTIELAVDAIRRGAWDFVTKPLELDNLTRILHKGLERSKLLNENKKLRSRIYPDGILADFVGQGTLMQKLYKAIKTSANSEYTVLIRGASGTGKELCARAVHTLSRRSKGPFVMVNCPTIPGELLESELFGYRKGAFTGADRDHDGLFFKANGGTICLDEIGDIPVNVQTKLLRVLQEQEIKQLGADTSTKIDVRIIASTNADLESKISEGAFREDLFYRLEVLTLRMPSLHEIPEDIPLLADHFLKKVQIELGINEKRFSGSALKKLCDHHWPGNIRELQNVIRRAALFFPGPVINGDHLMIDSPITSPGSEINREPEMDIIPYKEAKETCIDSFTRQYVHTLLKKSNGNISEAARLSFLTRAALQKIMRRYAISAEKFRK</sequence>
<dbReference type="InterPro" id="IPR003593">
    <property type="entry name" value="AAA+_ATPase"/>
</dbReference>
<dbReference type="PROSITE" id="PS50110">
    <property type="entry name" value="RESPONSE_REGULATORY"/>
    <property type="match status" value="1"/>
</dbReference>
<name>A0A8D5FID4_9BACT</name>
<accession>A0A8D5FID4</accession>
<dbReference type="Pfam" id="PF00158">
    <property type="entry name" value="Sigma54_activat"/>
    <property type="match status" value="1"/>
</dbReference>
<keyword evidence="2" id="KW-0067">ATP-binding</keyword>
<feature type="domain" description="Sigma-54 factor interaction" evidence="5">
    <location>
        <begin position="151"/>
        <end position="380"/>
    </location>
</feature>
<protein>
    <submittedName>
        <fullName evidence="7">Fis family transcriptional regulator</fullName>
    </submittedName>
</protein>
<dbReference type="SMART" id="SM00448">
    <property type="entry name" value="REC"/>
    <property type="match status" value="1"/>
</dbReference>
<feature type="domain" description="Response regulatory" evidence="6">
    <location>
        <begin position="10"/>
        <end position="126"/>
    </location>
</feature>
<dbReference type="FunFam" id="3.40.50.300:FF:000006">
    <property type="entry name" value="DNA-binding transcriptional regulator NtrC"/>
    <property type="match status" value="1"/>
</dbReference>
<dbReference type="InterPro" id="IPR002078">
    <property type="entry name" value="Sigma_54_int"/>
</dbReference>
<dbReference type="GO" id="GO:0005524">
    <property type="term" value="F:ATP binding"/>
    <property type="evidence" value="ECO:0007669"/>
    <property type="project" value="UniProtKB-KW"/>
</dbReference>